<evidence type="ECO:0000256" key="5">
    <source>
        <dbReference type="SAM" id="Coils"/>
    </source>
</evidence>
<evidence type="ECO:0000256" key="3">
    <source>
        <dbReference type="ARBA" id="ARBA00022833"/>
    </source>
</evidence>
<evidence type="ECO:0000313" key="7">
    <source>
        <dbReference type="Ensembl" id="ENSOGAP00000015638.1"/>
    </source>
</evidence>
<dbReference type="InParanoid" id="H0XHP8"/>
<dbReference type="GO" id="GO:0008270">
    <property type="term" value="F:zinc ion binding"/>
    <property type="evidence" value="ECO:0007669"/>
    <property type="project" value="UniProtKB-KW"/>
</dbReference>
<dbReference type="Gene3D" id="2.60.120.920">
    <property type="match status" value="1"/>
</dbReference>
<reference evidence="8" key="1">
    <citation type="submission" date="2011-03" db="EMBL/GenBank/DDBJ databases">
        <title>Version 3 of the genome sequence of Otolemur garnettii (Bushbaby).</title>
        <authorList>
            <consortium name="The Broad Institute Genome Sequencing Platform"/>
            <person name="Di Palma F."/>
            <person name="Johnson J."/>
            <person name="Lander E.S."/>
            <person name="Lindblad-Toh K."/>
            <person name="Jaffe D.B."/>
            <person name="Gnerre S."/>
            <person name="MacCallum I."/>
            <person name="Przybylski D."/>
            <person name="Ribeiro F.J."/>
            <person name="Burton J.N."/>
            <person name="Walker B.J."/>
            <person name="Sharpe T."/>
            <person name="Hall G."/>
        </authorList>
    </citation>
    <scope>NUCLEOTIDE SEQUENCE [LARGE SCALE GENOMIC DNA]</scope>
</reference>
<name>H0XHP8_OTOGA</name>
<reference evidence="7" key="3">
    <citation type="submission" date="2025-09" db="UniProtKB">
        <authorList>
            <consortium name="Ensembl"/>
        </authorList>
    </citation>
    <scope>IDENTIFICATION</scope>
</reference>
<feature type="domain" description="RING-type" evidence="6">
    <location>
        <begin position="15"/>
        <end position="39"/>
    </location>
</feature>
<proteinExistence type="predicted"/>
<dbReference type="SUPFAM" id="SSF57845">
    <property type="entry name" value="B-box zinc-binding domain"/>
    <property type="match status" value="1"/>
</dbReference>
<dbReference type="InterPro" id="IPR001841">
    <property type="entry name" value="Znf_RING"/>
</dbReference>
<dbReference type="AlphaFoldDB" id="H0XHP8"/>
<dbReference type="HOGENOM" id="CLU_013137_0_3_1"/>
<keyword evidence="2 4" id="KW-0863">Zinc-finger</keyword>
<dbReference type="InterPro" id="IPR013083">
    <property type="entry name" value="Znf_RING/FYVE/PHD"/>
</dbReference>
<dbReference type="PANTHER" id="PTHR24103">
    <property type="entry name" value="E3 UBIQUITIN-PROTEIN LIGASE TRIM"/>
    <property type="match status" value="1"/>
</dbReference>
<keyword evidence="8" id="KW-1185">Reference proteome</keyword>
<evidence type="ECO:0000256" key="4">
    <source>
        <dbReference type="PROSITE-ProRule" id="PRU00175"/>
    </source>
</evidence>
<dbReference type="eggNOG" id="KOG2177">
    <property type="taxonomic scope" value="Eukaryota"/>
</dbReference>
<dbReference type="InterPro" id="IPR043136">
    <property type="entry name" value="B30.2/SPRY_sf"/>
</dbReference>
<reference evidence="7" key="2">
    <citation type="submission" date="2025-08" db="UniProtKB">
        <authorList>
            <consortium name="Ensembl"/>
        </authorList>
    </citation>
    <scope>IDENTIFICATION</scope>
</reference>
<dbReference type="Ensembl" id="ENSOGAT00000029013.1">
    <property type="protein sequence ID" value="ENSOGAP00000015638.1"/>
    <property type="gene ID" value="ENSOGAG00000029652.1"/>
</dbReference>
<evidence type="ECO:0000259" key="6">
    <source>
        <dbReference type="PROSITE" id="PS50089"/>
    </source>
</evidence>
<evidence type="ECO:0000313" key="8">
    <source>
        <dbReference type="Proteomes" id="UP000005225"/>
    </source>
</evidence>
<dbReference type="SUPFAM" id="SSF57850">
    <property type="entry name" value="RING/U-box"/>
    <property type="match status" value="1"/>
</dbReference>
<dbReference type="PROSITE" id="PS50089">
    <property type="entry name" value="ZF_RING_2"/>
    <property type="match status" value="1"/>
</dbReference>
<dbReference type="SMART" id="SM00184">
    <property type="entry name" value="RING"/>
    <property type="match status" value="1"/>
</dbReference>
<dbReference type="GeneTree" id="ENSGT00940000160005"/>
<dbReference type="PROSITE" id="PS00518">
    <property type="entry name" value="ZF_RING_1"/>
    <property type="match status" value="1"/>
</dbReference>
<dbReference type="OMA" id="MIFCEAN"/>
<feature type="coiled-coil region" evidence="5">
    <location>
        <begin position="168"/>
        <end position="195"/>
    </location>
</feature>
<keyword evidence="5" id="KW-0175">Coiled coil</keyword>
<dbReference type="InterPro" id="IPR013320">
    <property type="entry name" value="ConA-like_dom_sf"/>
</dbReference>
<accession>H0XHP8</accession>
<dbReference type="InterPro" id="IPR050143">
    <property type="entry name" value="TRIM/RBCC"/>
</dbReference>
<evidence type="ECO:0000256" key="1">
    <source>
        <dbReference type="ARBA" id="ARBA00022723"/>
    </source>
</evidence>
<dbReference type="SUPFAM" id="SSF49899">
    <property type="entry name" value="Concanavalin A-like lectins/glucanases"/>
    <property type="match status" value="1"/>
</dbReference>
<evidence type="ECO:0000256" key="2">
    <source>
        <dbReference type="ARBA" id="ARBA00022771"/>
    </source>
</evidence>
<keyword evidence="1" id="KW-0479">Metal-binding</keyword>
<dbReference type="EMBL" id="AAQR03021903">
    <property type="status" value="NOT_ANNOTATED_CDS"/>
    <property type="molecule type" value="Genomic_DNA"/>
</dbReference>
<dbReference type="Pfam" id="PF15227">
    <property type="entry name" value="zf-C3HC4_4"/>
    <property type="match status" value="1"/>
</dbReference>
<organism evidence="7 8">
    <name type="scientific">Otolemur garnettii</name>
    <name type="common">Small-eared galago</name>
    <name type="synonym">Garnett's greater bushbaby</name>
    <dbReference type="NCBI Taxonomy" id="30611"/>
    <lineage>
        <taxon>Eukaryota</taxon>
        <taxon>Metazoa</taxon>
        <taxon>Chordata</taxon>
        <taxon>Craniata</taxon>
        <taxon>Vertebrata</taxon>
        <taxon>Euteleostomi</taxon>
        <taxon>Mammalia</taxon>
        <taxon>Eutheria</taxon>
        <taxon>Euarchontoglires</taxon>
        <taxon>Primates</taxon>
        <taxon>Strepsirrhini</taxon>
        <taxon>Lorisiformes</taxon>
        <taxon>Galagidae</taxon>
        <taxon>Otolemur</taxon>
    </lineage>
</organism>
<sequence>MDSDIPQDFQRELTCLICLNYLVDPVTIGCGHSFCRPCLCLSWEGAQTPANALSAGNHHQQEFETDICVKKMVSLARKSLQQFLGSKEQICETKRTERRCSVDRSLLCSLCATSQEQRAHRHCPIEGAALSREKLVKQMRSVWDKIQKNKRNLNKDRIIMNQQYLDHLKKEGQQLKRSEAKMVQKRKQLKNMHEELMDMCHKSERSCSVQLHMPWPVHLELSIRTITGLTDRDNHYQIEISFNNEVSNHDIKLFHEVRNFRFRFYNQDASLNDDRSNYFAAQGDQAFTSGKYYWGLDVDDS</sequence>
<dbReference type="InterPro" id="IPR017907">
    <property type="entry name" value="Znf_RING_CS"/>
</dbReference>
<protein>
    <recommendedName>
        <fullName evidence="6">RING-type domain-containing protein</fullName>
    </recommendedName>
</protein>
<dbReference type="Gene3D" id="3.30.40.10">
    <property type="entry name" value="Zinc/RING finger domain, C3HC4 (zinc finger)"/>
    <property type="match status" value="1"/>
</dbReference>
<dbReference type="STRING" id="30611.ENSOGAP00000015638"/>
<dbReference type="EMBL" id="AAQR03021904">
    <property type="status" value="NOT_ANNOTATED_CDS"/>
    <property type="molecule type" value="Genomic_DNA"/>
</dbReference>
<dbReference type="Proteomes" id="UP000005225">
    <property type="component" value="Unassembled WGS sequence"/>
</dbReference>
<keyword evidence="3" id="KW-0862">Zinc</keyword>